<evidence type="ECO:0000256" key="1">
    <source>
        <dbReference type="SAM" id="Phobius"/>
    </source>
</evidence>
<evidence type="ECO:0000313" key="3">
    <source>
        <dbReference type="Proteomes" id="UP000242913"/>
    </source>
</evidence>
<dbReference type="EMBL" id="KZ270064">
    <property type="protein sequence ID" value="OZC06760.1"/>
    <property type="molecule type" value="Genomic_DNA"/>
</dbReference>
<dbReference type="Proteomes" id="UP000242913">
    <property type="component" value="Unassembled WGS sequence"/>
</dbReference>
<gene>
    <name evidence="2" type="ORF">X798_06246</name>
</gene>
<protein>
    <submittedName>
        <fullName evidence="2">Uncharacterized protein</fullName>
    </submittedName>
</protein>
<proteinExistence type="predicted"/>
<keyword evidence="1" id="KW-0812">Transmembrane</keyword>
<reference evidence="2 3" key="1">
    <citation type="submission" date="2015-12" db="EMBL/GenBank/DDBJ databases">
        <title>Draft genome of the nematode, Onchocerca flexuosa.</title>
        <authorList>
            <person name="Mitreva M."/>
        </authorList>
    </citation>
    <scope>NUCLEOTIDE SEQUENCE [LARGE SCALE GENOMIC DNA]</scope>
    <source>
        <strain evidence="2">Red Deer</strain>
    </source>
</reference>
<evidence type="ECO:0000313" key="2">
    <source>
        <dbReference type="EMBL" id="OZC06760.1"/>
    </source>
</evidence>
<keyword evidence="1" id="KW-0472">Membrane</keyword>
<accession>A0A238BQ04</accession>
<feature type="transmembrane region" description="Helical" evidence="1">
    <location>
        <begin position="38"/>
        <end position="56"/>
    </location>
</feature>
<sequence length="118" mass="13292">MKTPKCFAKADNKTGTIEEINNGASNLLMELTYSRENFTILIISIIFFAFSIFYVAESKAFILIVENSKLKTSPHPTLIYIIAHLITSFLQTGEMKYFTVGKVLILPPTPIFTLIRIA</sequence>
<name>A0A238BQ04_9BILA</name>
<organism evidence="2 3">
    <name type="scientific">Onchocerca flexuosa</name>
    <dbReference type="NCBI Taxonomy" id="387005"/>
    <lineage>
        <taxon>Eukaryota</taxon>
        <taxon>Metazoa</taxon>
        <taxon>Ecdysozoa</taxon>
        <taxon>Nematoda</taxon>
        <taxon>Chromadorea</taxon>
        <taxon>Rhabditida</taxon>
        <taxon>Spirurina</taxon>
        <taxon>Spiruromorpha</taxon>
        <taxon>Filarioidea</taxon>
        <taxon>Onchocercidae</taxon>
        <taxon>Onchocerca</taxon>
    </lineage>
</organism>
<dbReference type="AlphaFoldDB" id="A0A238BQ04"/>
<keyword evidence="1" id="KW-1133">Transmembrane helix</keyword>
<keyword evidence="3" id="KW-1185">Reference proteome</keyword>
<feature type="transmembrane region" description="Helical" evidence="1">
    <location>
        <begin position="77"/>
        <end position="93"/>
    </location>
</feature>